<feature type="domain" description="G-protein coupled receptors family 1 profile" evidence="6">
    <location>
        <begin position="95"/>
        <end position="384"/>
    </location>
</feature>
<dbReference type="STRING" id="131310.A0A0N4ZCD1"/>
<dbReference type="GO" id="GO:0016020">
    <property type="term" value="C:membrane"/>
    <property type="evidence" value="ECO:0007669"/>
    <property type="project" value="UniProtKB-SubCell"/>
</dbReference>
<sequence>MLNIHILLNGYLTTIFVFMGVILNIISIVVLGTSFKKNSNNSKRLSSITTHDNSVMASNSLRKSSSSDKLYETPSQQISKLSKTTSAYIPIQHNISSTTIYPIIVTCVTRPKIYIYFTWITICDTALLIFAFLMYGAPTIGNQEYGNFYAPWTPLTYTFCNTTMVASVWLMCALMYDRYRALSSKLTVALSLKSIREKDIHKMLAFVSLTALLYTLPRFFELKVIYEEIEINSTLYDDIKDEVIDKKVVPIPVQTDLVRNNFYMIGYRVIGGLLFYSLIPYILLFGASTKISIDLHKSAKKRQRMFSMTSMRQSVSSSTSESNKILIAVMAKFLISRLMPTILDVAECLLGTDSFNNDYFYAPLFIDISNFIIVVASTTNFFIFHYYSKIFKGALYKQSNDKKCSLKICGQMQQMNIYQNISERT</sequence>
<evidence type="ECO:0000256" key="4">
    <source>
        <dbReference type="ARBA" id="ARBA00023136"/>
    </source>
</evidence>
<evidence type="ECO:0000256" key="2">
    <source>
        <dbReference type="ARBA" id="ARBA00022692"/>
    </source>
</evidence>
<name>A0A0N4ZCD1_PARTI</name>
<feature type="transmembrane region" description="Helical" evidence="5">
    <location>
        <begin position="363"/>
        <end position="387"/>
    </location>
</feature>
<protein>
    <submittedName>
        <fullName evidence="8">G_PROTEIN_RECEP_F1_2 domain-containing protein</fullName>
    </submittedName>
</protein>
<dbReference type="Gene3D" id="1.20.1070.10">
    <property type="entry name" value="Rhodopsin 7-helix transmembrane proteins"/>
    <property type="match status" value="1"/>
</dbReference>
<evidence type="ECO:0000313" key="8">
    <source>
        <dbReference type="WBParaSite" id="PTRK_0000518400.1"/>
    </source>
</evidence>
<dbReference type="PANTHER" id="PTHR46641:SF14">
    <property type="entry name" value="G-PROTEIN COUPLED RECEPTORS FAMILY 1 PROFILE DOMAIN-CONTAINING PROTEIN"/>
    <property type="match status" value="1"/>
</dbReference>
<evidence type="ECO:0000256" key="1">
    <source>
        <dbReference type="ARBA" id="ARBA00004370"/>
    </source>
</evidence>
<feature type="transmembrane region" description="Helical" evidence="5">
    <location>
        <begin position="12"/>
        <end position="35"/>
    </location>
</feature>
<dbReference type="InterPro" id="IPR017452">
    <property type="entry name" value="GPCR_Rhodpsn_7TM"/>
</dbReference>
<keyword evidence="4 5" id="KW-0472">Membrane</keyword>
<feature type="transmembrane region" description="Helical" evidence="5">
    <location>
        <begin position="265"/>
        <end position="287"/>
    </location>
</feature>
<feature type="transmembrane region" description="Helical" evidence="5">
    <location>
        <begin position="113"/>
        <end position="135"/>
    </location>
</feature>
<feature type="transmembrane region" description="Helical" evidence="5">
    <location>
        <begin position="155"/>
        <end position="176"/>
    </location>
</feature>
<dbReference type="AlphaFoldDB" id="A0A0N4ZCD1"/>
<dbReference type="Proteomes" id="UP000038045">
    <property type="component" value="Unplaced"/>
</dbReference>
<evidence type="ECO:0000256" key="5">
    <source>
        <dbReference type="SAM" id="Phobius"/>
    </source>
</evidence>
<dbReference type="PANTHER" id="PTHR46641">
    <property type="entry name" value="FMRFAMIDE RECEPTOR-RELATED"/>
    <property type="match status" value="1"/>
</dbReference>
<evidence type="ECO:0000256" key="3">
    <source>
        <dbReference type="ARBA" id="ARBA00022989"/>
    </source>
</evidence>
<keyword evidence="2 5" id="KW-0812">Transmembrane</keyword>
<reference evidence="8" key="1">
    <citation type="submission" date="2017-02" db="UniProtKB">
        <authorList>
            <consortium name="WormBaseParasite"/>
        </authorList>
    </citation>
    <scope>IDENTIFICATION</scope>
</reference>
<dbReference type="PROSITE" id="PS50262">
    <property type="entry name" value="G_PROTEIN_RECEP_F1_2"/>
    <property type="match status" value="1"/>
</dbReference>
<accession>A0A0N4ZCD1</accession>
<keyword evidence="3 5" id="KW-1133">Transmembrane helix</keyword>
<evidence type="ECO:0000259" key="6">
    <source>
        <dbReference type="PROSITE" id="PS50262"/>
    </source>
</evidence>
<dbReference type="WBParaSite" id="PTRK_0000518400.1">
    <property type="protein sequence ID" value="PTRK_0000518400.1"/>
    <property type="gene ID" value="PTRK_0000518400"/>
</dbReference>
<dbReference type="InterPro" id="IPR052954">
    <property type="entry name" value="GPCR-Ligand_Int"/>
</dbReference>
<keyword evidence="7" id="KW-1185">Reference proteome</keyword>
<evidence type="ECO:0000313" key="7">
    <source>
        <dbReference type="Proteomes" id="UP000038045"/>
    </source>
</evidence>
<dbReference type="SUPFAM" id="SSF81321">
    <property type="entry name" value="Family A G protein-coupled receptor-like"/>
    <property type="match status" value="1"/>
</dbReference>
<comment type="subcellular location">
    <subcellularLocation>
        <location evidence="1">Membrane</location>
    </subcellularLocation>
</comment>
<proteinExistence type="predicted"/>
<organism evidence="7 8">
    <name type="scientific">Parastrongyloides trichosuri</name>
    <name type="common">Possum-specific nematode worm</name>
    <dbReference type="NCBI Taxonomy" id="131310"/>
    <lineage>
        <taxon>Eukaryota</taxon>
        <taxon>Metazoa</taxon>
        <taxon>Ecdysozoa</taxon>
        <taxon>Nematoda</taxon>
        <taxon>Chromadorea</taxon>
        <taxon>Rhabditida</taxon>
        <taxon>Tylenchina</taxon>
        <taxon>Panagrolaimomorpha</taxon>
        <taxon>Strongyloidoidea</taxon>
        <taxon>Strongyloididae</taxon>
        <taxon>Parastrongyloides</taxon>
    </lineage>
</organism>